<reference evidence="12" key="2">
    <citation type="submission" date="2025-08" db="UniProtKB">
        <authorList>
            <consortium name="RefSeq"/>
        </authorList>
    </citation>
    <scope>IDENTIFICATION</scope>
    <source>
        <tissue evidence="12">Leaf</tissue>
    </source>
</reference>
<dbReference type="Pfam" id="PF00083">
    <property type="entry name" value="Sugar_tr"/>
    <property type="match status" value="1"/>
</dbReference>
<dbReference type="RefSeq" id="XP_010501386.2">
    <property type="nucleotide sequence ID" value="XM_010503084.2"/>
</dbReference>
<evidence type="ECO:0000256" key="3">
    <source>
        <dbReference type="ARBA" id="ARBA00022448"/>
    </source>
</evidence>
<comment type="subcellular location">
    <subcellularLocation>
        <location evidence="1">Membrane</location>
        <topology evidence="1">Multi-pass membrane protein</topology>
    </subcellularLocation>
</comment>
<feature type="region of interest" description="Disordered" evidence="8">
    <location>
        <begin position="1"/>
        <end position="24"/>
    </location>
</feature>
<evidence type="ECO:0000256" key="1">
    <source>
        <dbReference type="ARBA" id="ARBA00004141"/>
    </source>
</evidence>
<feature type="compositionally biased region" description="Polar residues" evidence="8">
    <location>
        <begin position="1"/>
        <end position="11"/>
    </location>
</feature>
<comment type="similarity">
    <text evidence="2">Belongs to the major facilitator superfamily. Sugar transporter (TC 2.A.1.1) family.</text>
</comment>
<name>A0ABM0YIH3_CAMSA</name>
<sequence>MESGSLKSPSVNKEEEEEARTSSSVTSGLLLSTSVAVTGSFVYGCSMSYSSPAQSEIMEELGLSILFFTLYSFFTSIMTFGGMITAAFSGKIAELIGRRQTMWVSDVFCLFGWLAIAFAQDKMLLNIGRGFLGFGVGLISYVGYVLSFGIGLGGLPWVIMSEVFPVNVKVTAGSLVTVSNWFFSWIVIFSFNFMMQWSAFGTYYIFSGVSLVSAIFVWTLMPETKGRTLEDIQTSLGQHS</sequence>
<keyword evidence="6 9" id="KW-1133">Transmembrane helix</keyword>
<evidence type="ECO:0000256" key="2">
    <source>
        <dbReference type="ARBA" id="ARBA00010992"/>
    </source>
</evidence>
<feature type="transmembrane region" description="Helical" evidence="9">
    <location>
        <begin position="61"/>
        <end position="88"/>
    </location>
</feature>
<dbReference type="InterPro" id="IPR005829">
    <property type="entry name" value="Sugar_transporter_CS"/>
</dbReference>
<evidence type="ECO:0000256" key="7">
    <source>
        <dbReference type="ARBA" id="ARBA00023136"/>
    </source>
</evidence>
<dbReference type="InterPro" id="IPR005828">
    <property type="entry name" value="MFS_sugar_transport-like"/>
</dbReference>
<evidence type="ECO:0000313" key="11">
    <source>
        <dbReference type="Proteomes" id="UP000694864"/>
    </source>
</evidence>
<evidence type="ECO:0000256" key="6">
    <source>
        <dbReference type="ARBA" id="ARBA00022989"/>
    </source>
</evidence>
<feature type="transmembrane region" description="Helical" evidence="9">
    <location>
        <begin position="131"/>
        <end position="159"/>
    </location>
</feature>
<protein>
    <submittedName>
        <fullName evidence="12">Sugar transporter ERD6-like 1</fullName>
    </submittedName>
</protein>
<feature type="domain" description="Major facilitator superfamily (MFS) profile" evidence="10">
    <location>
        <begin position="32"/>
        <end position="240"/>
    </location>
</feature>
<dbReference type="PROSITE" id="PS00216">
    <property type="entry name" value="SUGAR_TRANSPORT_1"/>
    <property type="match status" value="1"/>
</dbReference>
<keyword evidence="3" id="KW-0813">Transport</keyword>
<dbReference type="PROSITE" id="PS50850">
    <property type="entry name" value="MFS"/>
    <property type="match status" value="1"/>
</dbReference>
<proteinExistence type="inferred from homology"/>
<keyword evidence="4" id="KW-0762">Sugar transport</keyword>
<feature type="transmembrane region" description="Helical" evidence="9">
    <location>
        <begin position="203"/>
        <end position="221"/>
    </location>
</feature>
<feature type="transmembrane region" description="Helical" evidence="9">
    <location>
        <begin position="29"/>
        <end position="49"/>
    </location>
</feature>
<evidence type="ECO:0000256" key="8">
    <source>
        <dbReference type="SAM" id="MobiDB-lite"/>
    </source>
</evidence>
<keyword evidence="11" id="KW-1185">Reference proteome</keyword>
<evidence type="ECO:0000259" key="10">
    <source>
        <dbReference type="PROSITE" id="PS50850"/>
    </source>
</evidence>
<dbReference type="InterPro" id="IPR050549">
    <property type="entry name" value="MFS_Trehalose_Transporter"/>
</dbReference>
<evidence type="ECO:0000256" key="5">
    <source>
        <dbReference type="ARBA" id="ARBA00022692"/>
    </source>
</evidence>
<dbReference type="InterPro" id="IPR020846">
    <property type="entry name" value="MFS_dom"/>
</dbReference>
<gene>
    <name evidence="12" type="primary">LOC104778633</name>
</gene>
<accession>A0ABM0YIH3</accession>
<keyword evidence="7 9" id="KW-0472">Membrane</keyword>
<dbReference type="PANTHER" id="PTHR48021:SF93">
    <property type="entry name" value="SUGAR TRANSPORTER ERD6-LIKE 1-RELATED"/>
    <property type="match status" value="1"/>
</dbReference>
<dbReference type="InterPro" id="IPR036259">
    <property type="entry name" value="MFS_trans_sf"/>
</dbReference>
<dbReference type="SUPFAM" id="SSF103473">
    <property type="entry name" value="MFS general substrate transporter"/>
    <property type="match status" value="2"/>
</dbReference>
<keyword evidence="5 9" id="KW-0812">Transmembrane</keyword>
<evidence type="ECO:0000256" key="4">
    <source>
        <dbReference type="ARBA" id="ARBA00022597"/>
    </source>
</evidence>
<dbReference type="Proteomes" id="UP000694864">
    <property type="component" value="Chromosome 3"/>
</dbReference>
<evidence type="ECO:0000313" key="12">
    <source>
        <dbReference type="RefSeq" id="XP_010501386.2"/>
    </source>
</evidence>
<evidence type="ECO:0000256" key="9">
    <source>
        <dbReference type="SAM" id="Phobius"/>
    </source>
</evidence>
<feature type="transmembrane region" description="Helical" evidence="9">
    <location>
        <begin position="100"/>
        <end position="119"/>
    </location>
</feature>
<dbReference type="PANTHER" id="PTHR48021">
    <property type="match status" value="1"/>
</dbReference>
<dbReference type="GeneID" id="104778633"/>
<dbReference type="Gene3D" id="1.20.1250.20">
    <property type="entry name" value="MFS general substrate transporter like domains"/>
    <property type="match status" value="2"/>
</dbReference>
<reference evidence="11" key="1">
    <citation type="journal article" date="2014" name="Nat. Commun.">
        <title>The emerging biofuel crop Camelina sativa retains a highly undifferentiated hexaploid genome structure.</title>
        <authorList>
            <person name="Kagale S."/>
            <person name="Koh C."/>
            <person name="Nixon J."/>
            <person name="Bollina V."/>
            <person name="Clarke W.E."/>
            <person name="Tuteja R."/>
            <person name="Spillane C."/>
            <person name="Robinson S.J."/>
            <person name="Links M.G."/>
            <person name="Clarke C."/>
            <person name="Higgins E.E."/>
            <person name="Huebert T."/>
            <person name="Sharpe A.G."/>
            <person name="Parkin I.A."/>
        </authorList>
    </citation>
    <scope>NUCLEOTIDE SEQUENCE [LARGE SCALE GENOMIC DNA]</scope>
    <source>
        <strain evidence="11">cv. DH55</strain>
    </source>
</reference>
<organism evidence="11 12">
    <name type="scientific">Camelina sativa</name>
    <name type="common">False flax</name>
    <name type="synonym">Myagrum sativum</name>
    <dbReference type="NCBI Taxonomy" id="90675"/>
    <lineage>
        <taxon>Eukaryota</taxon>
        <taxon>Viridiplantae</taxon>
        <taxon>Streptophyta</taxon>
        <taxon>Embryophyta</taxon>
        <taxon>Tracheophyta</taxon>
        <taxon>Spermatophyta</taxon>
        <taxon>Magnoliopsida</taxon>
        <taxon>eudicotyledons</taxon>
        <taxon>Gunneridae</taxon>
        <taxon>Pentapetalae</taxon>
        <taxon>rosids</taxon>
        <taxon>malvids</taxon>
        <taxon>Brassicales</taxon>
        <taxon>Brassicaceae</taxon>
        <taxon>Camelineae</taxon>
        <taxon>Camelina</taxon>
    </lineage>
</organism>
<feature type="transmembrane region" description="Helical" evidence="9">
    <location>
        <begin position="171"/>
        <end position="191"/>
    </location>
</feature>